<name>A0A256FXX4_9HYPH</name>
<protein>
    <submittedName>
        <fullName evidence="1">Uncharacterized protein</fullName>
    </submittedName>
</protein>
<organism evidence="1 2">
    <name type="scientific">Brucella grignonensis</name>
    <dbReference type="NCBI Taxonomy" id="94627"/>
    <lineage>
        <taxon>Bacteria</taxon>
        <taxon>Pseudomonadati</taxon>
        <taxon>Pseudomonadota</taxon>
        <taxon>Alphaproteobacteria</taxon>
        <taxon>Hyphomicrobiales</taxon>
        <taxon>Brucellaceae</taxon>
        <taxon>Brucella/Ochrobactrum group</taxon>
        <taxon>Brucella</taxon>
    </lineage>
</organism>
<gene>
    <name evidence="1" type="ORF">CEV33_4820</name>
</gene>
<dbReference type="EMBL" id="NNRL01000109">
    <property type="protein sequence ID" value="OYR19626.1"/>
    <property type="molecule type" value="Genomic_DNA"/>
</dbReference>
<feature type="non-terminal residue" evidence="1">
    <location>
        <position position="40"/>
    </location>
</feature>
<proteinExistence type="predicted"/>
<keyword evidence="2" id="KW-1185">Reference proteome</keyword>
<evidence type="ECO:0000313" key="2">
    <source>
        <dbReference type="Proteomes" id="UP000216478"/>
    </source>
</evidence>
<sequence>MKRRLVTEGAKVLGGEFFLAEDWLVHSTWRAGKFAAEKAM</sequence>
<reference evidence="1 2" key="1">
    <citation type="submission" date="2017-07" db="EMBL/GenBank/DDBJ databases">
        <title>Phylogenetic study on the rhizospheric bacterium Ochrobactrum sp. A44.</title>
        <authorList>
            <person name="Krzyzanowska D.M."/>
            <person name="Ossowicki A."/>
            <person name="Rajewska M."/>
            <person name="Maciag T."/>
            <person name="Kaczynski Z."/>
            <person name="Czerwicka M."/>
            <person name="Jafra S."/>
        </authorList>
    </citation>
    <scope>NUCLEOTIDE SEQUENCE [LARGE SCALE GENOMIC DNA]</scope>
    <source>
        <strain evidence="1 2">OgA9a</strain>
    </source>
</reference>
<dbReference type="Proteomes" id="UP000216478">
    <property type="component" value="Unassembled WGS sequence"/>
</dbReference>
<accession>A0A256FXX4</accession>
<comment type="caution">
    <text evidence="1">The sequence shown here is derived from an EMBL/GenBank/DDBJ whole genome shotgun (WGS) entry which is preliminary data.</text>
</comment>
<dbReference type="AlphaFoldDB" id="A0A256FXX4"/>
<evidence type="ECO:0000313" key="1">
    <source>
        <dbReference type="EMBL" id="OYR19626.1"/>
    </source>
</evidence>